<evidence type="ECO:0000313" key="2">
    <source>
        <dbReference type="EMBL" id="KAJ1082698.1"/>
    </source>
</evidence>
<sequence>MCSGTSPTKTDGSGGATGWALATLELQRSRRAVSPVPLRGSASRVSTSRVAEQPLVWGTIVEPDEFVKTTGGRVRRFSPTKVGENNWMVRGSILVKARRGGNEKEDTINKIIKLSLPLGGEGGEEKDKLQGRSLFSEEVGSNSKRAKIKQKASIGKAKVTPSLQAYCRAFPLVTPTPSSQMEQAASLSQDGELARGD</sequence>
<feature type="compositionally biased region" description="Polar residues" evidence="1">
    <location>
        <begin position="175"/>
        <end position="189"/>
    </location>
</feature>
<evidence type="ECO:0000313" key="3">
    <source>
        <dbReference type="Proteomes" id="UP001066276"/>
    </source>
</evidence>
<dbReference type="Proteomes" id="UP001066276">
    <property type="component" value="Chromosome 12"/>
</dbReference>
<organism evidence="2 3">
    <name type="scientific">Pleurodeles waltl</name>
    <name type="common">Iberian ribbed newt</name>
    <dbReference type="NCBI Taxonomy" id="8319"/>
    <lineage>
        <taxon>Eukaryota</taxon>
        <taxon>Metazoa</taxon>
        <taxon>Chordata</taxon>
        <taxon>Craniata</taxon>
        <taxon>Vertebrata</taxon>
        <taxon>Euteleostomi</taxon>
        <taxon>Amphibia</taxon>
        <taxon>Batrachia</taxon>
        <taxon>Caudata</taxon>
        <taxon>Salamandroidea</taxon>
        <taxon>Salamandridae</taxon>
        <taxon>Pleurodelinae</taxon>
        <taxon>Pleurodeles</taxon>
    </lineage>
</organism>
<comment type="caution">
    <text evidence="2">The sequence shown here is derived from an EMBL/GenBank/DDBJ whole genome shotgun (WGS) entry which is preliminary data.</text>
</comment>
<dbReference type="AlphaFoldDB" id="A0AAV7L092"/>
<accession>A0AAV7L092</accession>
<protein>
    <submittedName>
        <fullName evidence="2">Uncharacterized protein</fullName>
    </submittedName>
</protein>
<gene>
    <name evidence="2" type="ORF">NDU88_002863</name>
</gene>
<keyword evidence="3" id="KW-1185">Reference proteome</keyword>
<name>A0AAV7L092_PLEWA</name>
<evidence type="ECO:0000256" key="1">
    <source>
        <dbReference type="SAM" id="MobiDB-lite"/>
    </source>
</evidence>
<reference evidence="2" key="1">
    <citation type="journal article" date="2022" name="bioRxiv">
        <title>Sequencing and chromosome-scale assembly of the giantPleurodeles waltlgenome.</title>
        <authorList>
            <person name="Brown T."/>
            <person name="Elewa A."/>
            <person name="Iarovenko S."/>
            <person name="Subramanian E."/>
            <person name="Araus A.J."/>
            <person name="Petzold A."/>
            <person name="Susuki M."/>
            <person name="Suzuki K.-i.T."/>
            <person name="Hayashi T."/>
            <person name="Toyoda A."/>
            <person name="Oliveira C."/>
            <person name="Osipova E."/>
            <person name="Leigh N.D."/>
            <person name="Simon A."/>
            <person name="Yun M.H."/>
        </authorList>
    </citation>
    <scope>NUCLEOTIDE SEQUENCE</scope>
    <source>
        <strain evidence="2">20211129_DDA</strain>
        <tissue evidence="2">Liver</tissue>
    </source>
</reference>
<feature type="region of interest" description="Disordered" evidence="1">
    <location>
        <begin position="175"/>
        <end position="197"/>
    </location>
</feature>
<proteinExistence type="predicted"/>
<dbReference type="EMBL" id="JANPWB010000016">
    <property type="protein sequence ID" value="KAJ1082698.1"/>
    <property type="molecule type" value="Genomic_DNA"/>
</dbReference>